<dbReference type="InParanoid" id="G2XPQ6"/>
<dbReference type="HOGENOM" id="CLU_3086926_0_0_1"/>
<reference evidence="2" key="1">
    <citation type="journal article" date="2011" name="PLoS Genet.">
        <title>Genomic analysis of the necrotrophic fungal pathogens Sclerotinia sclerotiorum and Botrytis cinerea.</title>
        <authorList>
            <person name="Amselem J."/>
            <person name="Cuomo C.A."/>
            <person name="van Kan J.A."/>
            <person name="Viaud M."/>
            <person name="Benito E.P."/>
            <person name="Couloux A."/>
            <person name="Coutinho P.M."/>
            <person name="de Vries R.P."/>
            <person name="Dyer P.S."/>
            <person name="Fillinger S."/>
            <person name="Fournier E."/>
            <person name="Gout L."/>
            <person name="Hahn M."/>
            <person name="Kohn L."/>
            <person name="Lapalu N."/>
            <person name="Plummer K.M."/>
            <person name="Pradier J.M."/>
            <person name="Quevillon E."/>
            <person name="Sharon A."/>
            <person name="Simon A."/>
            <person name="ten Have A."/>
            <person name="Tudzynski B."/>
            <person name="Tudzynski P."/>
            <person name="Wincker P."/>
            <person name="Andrew M."/>
            <person name="Anthouard V."/>
            <person name="Beever R.E."/>
            <person name="Beffa R."/>
            <person name="Benoit I."/>
            <person name="Bouzid O."/>
            <person name="Brault B."/>
            <person name="Chen Z."/>
            <person name="Choquer M."/>
            <person name="Collemare J."/>
            <person name="Cotton P."/>
            <person name="Danchin E.G."/>
            <person name="Da Silva C."/>
            <person name="Gautier A."/>
            <person name="Giraud C."/>
            <person name="Giraud T."/>
            <person name="Gonzalez C."/>
            <person name="Grossetete S."/>
            <person name="Guldener U."/>
            <person name="Henrissat B."/>
            <person name="Howlett B.J."/>
            <person name="Kodira C."/>
            <person name="Kretschmer M."/>
            <person name="Lappartient A."/>
            <person name="Leroch M."/>
            <person name="Levis C."/>
            <person name="Mauceli E."/>
            <person name="Neuveglise C."/>
            <person name="Oeser B."/>
            <person name="Pearson M."/>
            <person name="Poulain J."/>
            <person name="Poussereau N."/>
            <person name="Quesneville H."/>
            <person name="Rascle C."/>
            <person name="Schumacher J."/>
            <person name="Segurens B."/>
            <person name="Sexton A."/>
            <person name="Silva E."/>
            <person name="Sirven C."/>
            <person name="Soanes D.M."/>
            <person name="Talbot N.J."/>
            <person name="Templeton M."/>
            <person name="Yandava C."/>
            <person name="Yarden O."/>
            <person name="Zeng Q."/>
            <person name="Rollins J.A."/>
            <person name="Lebrun M.H."/>
            <person name="Dickman M."/>
        </authorList>
    </citation>
    <scope>NUCLEOTIDE SEQUENCE [LARGE SCALE GENOMIC DNA]</scope>
    <source>
        <strain evidence="2">T4</strain>
    </source>
</reference>
<organism evidence="1 2">
    <name type="scientific">Botryotinia fuckeliana (strain T4)</name>
    <name type="common">Noble rot fungus</name>
    <name type="synonym">Botrytis cinerea</name>
    <dbReference type="NCBI Taxonomy" id="999810"/>
    <lineage>
        <taxon>Eukaryota</taxon>
        <taxon>Fungi</taxon>
        <taxon>Dikarya</taxon>
        <taxon>Ascomycota</taxon>
        <taxon>Pezizomycotina</taxon>
        <taxon>Leotiomycetes</taxon>
        <taxon>Helotiales</taxon>
        <taxon>Sclerotiniaceae</taxon>
        <taxon>Botrytis</taxon>
    </lineage>
</organism>
<evidence type="ECO:0000313" key="2">
    <source>
        <dbReference type="Proteomes" id="UP000008177"/>
    </source>
</evidence>
<dbReference type="AlphaFoldDB" id="G2XPQ6"/>
<sequence>MNGFSCPRRKRTRSTKRMGLIKRCRCHIKFTFLASRLKISGVLLKFPINILM</sequence>
<evidence type="ECO:0000313" key="1">
    <source>
        <dbReference type="EMBL" id="CCD33600.1"/>
    </source>
</evidence>
<gene>
    <name evidence="1" type="ORF">BofuT4_uP072790.1</name>
</gene>
<dbReference type="EMBL" id="FQ790249">
    <property type="protein sequence ID" value="CCD33600.1"/>
    <property type="molecule type" value="Genomic_DNA"/>
</dbReference>
<proteinExistence type="predicted"/>
<dbReference type="Proteomes" id="UP000008177">
    <property type="component" value="Unplaced contigs"/>
</dbReference>
<accession>G2XPQ6</accession>
<name>G2XPQ6_BOTF4</name>
<protein>
    <submittedName>
        <fullName evidence="1">Uncharacterized protein</fullName>
    </submittedName>
</protein>